<dbReference type="OMA" id="CGWWMHE"/>
<dbReference type="Pfam" id="PF00173">
    <property type="entry name" value="Cyt-b5"/>
    <property type="match status" value="1"/>
</dbReference>
<dbReference type="GO" id="GO:0016717">
    <property type="term" value="F:oxidoreductase activity, acting on paired donors, with oxidation of a pair of donors resulting in the reduction of molecular oxygen to two molecules of water"/>
    <property type="evidence" value="ECO:0007669"/>
    <property type="project" value="TreeGrafter"/>
</dbReference>
<name>A0A0G4EKH5_VITBC</name>
<keyword evidence="5" id="KW-0479">Metal-binding</keyword>
<sequence length="437" mass="50617">MCKQASPRLLPASRKAPPASGRVEIQVRDRIYDITDFVKRHPGGSVIAYYANQDATDAYVAFHQRSPRADKILKSLPSRPADKPMEKSERAQQMLADYRKLRSDLVAEGWFKPDLAHVAFRIVEIISMFVVSFVLLKAGTWWSVLLSMFIGGLAGGRSGWIQHEGGHHSLTGIIPVDKAIQTIFISFGLITYGWKWNHMHNKHHATPQKEDHDLDVDTLPFVAFYKDALERGRRAAMTPTWWIRYQHLTFLPLTSVLNVFFWHFYLHPKEYILRKGRRDPVTLLFVILRYVAHFYSCPSDWSILMCLSTFYMTMFVSGVYLFGNFSLNHTHLPTTRADEHKNWVEYGIDYTINVDPNPFVNWWMGYLNCQVEHHLFPSMPQYRQPQLVPRIRQFCEDHGLTYQSLDYITAVKATLGNLKNVAEYAVEREMDGSKKAK</sequence>
<evidence type="ECO:0000256" key="7">
    <source>
        <dbReference type="ARBA" id="ARBA00023002"/>
    </source>
</evidence>
<dbReference type="GO" id="GO:0016020">
    <property type="term" value="C:membrane"/>
    <property type="evidence" value="ECO:0007669"/>
    <property type="project" value="UniProtKB-SubCell"/>
</dbReference>
<evidence type="ECO:0000256" key="2">
    <source>
        <dbReference type="ARBA" id="ARBA00009295"/>
    </source>
</evidence>
<dbReference type="Proteomes" id="UP000041254">
    <property type="component" value="Unassembled WGS sequence"/>
</dbReference>
<dbReference type="Gene3D" id="3.10.120.10">
    <property type="entry name" value="Cytochrome b5-like heme/steroid binding domain"/>
    <property type="match status" value="1"/>
</dbReference>
<dbReference type="InterPro" id="IPR036400">
    <property type="entry name" value="Cyt_B5-like_heme/steroid_sf"/>
</dbReference>
<feature type="transmembrane region" description="Helical" evidence="12">
    <location>
        <begin position="247"/>
        <end position="266"/>
    </location>
</feature>
<keyword evidence="8" id="KW-0408">Iron</keyword>
<comment type="subcellular location">
    <subcellularLocation>
        <location evidence="1">Membrane</location>
        <topology evidence="1">Multi-pass membrane protein</topology>
    </subcellularLocation>
</comment>
<dbReference type="PIRSF" id="PIRSF015921">
    <property type="entry name" value="FA_sphinglp_des"/>
    <property type="match status" value="1"/>
</dbReference>
<dbReference type="STRING" id="1169540.A0A0G4EKH5"/>
<dbReference type="PhylomeDB" id="A0A0G4EKH5"/>
<keyword evidence="10 12" id="KW-0472">Membrane</keyword>
<keyword evidence="6 12" id="KW-1133">Transmembrane helix</keyword>
<evidence type="ECO:0000256" key="5">
    <source>
        <dbReference type="ARBA" id="ARBA00022723"/>
    </source>
</evidence>
<keyword evidence="7" id="KW-0560">Oxidoreductase</keyword>
<dbReference type="AlphaFoldDB" id="A0A0G4EKH5"/>
<evidence type="ECO:0000256" key="1">
    <source>
        <dbReference type="ARBA" id="ARBA00004141"/>
    </source>
</evidence>
<evidence type="ECO:0000256" key="11">
    <source>
        <dbReference type="SAM" id="MobiDB-lite"/>
    </source>
</evidence>
<evidence type="ECO:0000256" key="9">
    <source>
        <dbReference type="ARBA" id="ARBA00023098"/>
    </source>
</evidence>
<feature type="domain" description="Cytochrome b5 heme-binding" evidence="13">
    <location>
        <begin position="25"/>
        <end position="76"/>
    </location>
</feature>
<dbReference type="InterPro" id="IPR018506">
    <property type="entry name" value="Cyt_B5_heme-BS"/>
</dbReference>
<dbReference type="InterPro" id="IPR001199">
    <property type="entry name" value="Cyt_B5-like_heme/steroid-bd"/>
</dbReference>
<dbReference type="GO" id="GO:0006629">
    <property type="term" value="P:lipid metabolic process"/>
    <property type="evidence" value="ECO:0007669"/>
    <property type="project" value="UniProtKB-KW"/>
</dbReference>
<evidence type="ECO:0000256" key="10">
    <source>
        <dbReference type="ARBA" id="ARBA00023136"/>
    </source>
</evidence>
<evidence type="ECO:0000259" key="13">
    <source>
        <dbReference type="PROSITE" id="PS50255"/>
    </source>
</evidence>
<proteinExistence type="inferred from homology"/>
<keyword evidence="4 12" id="KW-0812">Transmembrane</keyword>
<dbReference type="GO" id="GO:0020037">
    <property type="term" value="F:heme binding"/>
    <property type="evidence" value="ECO:0007669"/>
    <property type="project" value="InterPro"/>
</dbReference>
<dbReference type="InterPro" id="IPR005804">
    <property type="entry name" value="FA_desaturase_dom"/>
</dbReference>
<feature type="transmembrane region" description="Helical" evidence="12">
    <location>
        <begin position="172"/>
        <end position="194"/>
    </location>
</feature>
<comment type="similarity">
    <text evidence="2">Belongs to the fatty acid desaturase type 1 family.</text>
</comment>
<feature type="region of interest" description="Disordered" evidence="11">
    <location>
        <begin position="1"/>
        <end position="20"/>
    </location>
</feature>
<evidence type="ECO:0000256" key="12">
    <source>
        <dbReference type="SAM" id="Phobius"/>
    </source>
</evidence>
<reference evidence="14 15" key="1">
    <citation type="submission" date="2014-11" db="EMBL/GenBank/DDBJ databases">
        <authorList>
            <person name="Zhu J."/>
            <person name="Qi W."/>
            <person name="Song R."/>
        </authorList>
    </citation>
    <scope>NUCLEOTIDE SEQUENCE [LARGE SCALE GENOMIC DNA]</scope>
</reference>
<evidence type="ECO:0000256" key="8">
    <source>
        <dbReference type="ARBA" id="ARBA00023004"/>
    </source>
</evidence>
<protein>
    <recommendedName>
        <fullName evidence="13">Cytochrome b5 heme-binding domain-containing protein</fullName>
    </recommendedName>
</protein>
<dbReference type="SUPFAM" id="SSF55856">
    <property type="entry name" value="Cytochrome b5-like heme/steroid binding domain"/>
    <property type="match status" value="1"/>
</dbReference>
<feature type="transmembrane region" description="Helical" evidence="12">
    <location>
        <begin position="301"/>
        <end position="322"/>
    </location>
</feature>
<dbReference type="PANTHER" id="PTHR19353">
    <property type="entry name" value="FATTY ACID DESATURASE 2"/>
    <property type="match status" value="1"/>
</dbReference>
<dbReference type="PROSITE" id="PS00191">
    <property type="entry name" value="CYTOCHROME_B5_1"/>
    <property type="match status" value="1"/>
</dbReference>
<accession>A0A0G4EKH5</accession>
<dbReference type="VEuPathDB" id="CryptoDB:Vbra_20473"/>
<keyword evidence="3" id="KW-0349">Heme</keyword>
<keyword evidence="9" id="KW-0443">Lipid metabolism</keyword>
<dbReference type="EMBL" id="CDMY01000252">
    <property type="protein sequence ID" value="CEL97060.1"/>
    <property type="molecule type" value="Genomic_DNA"/>
</dbReference>
<dbReference type="PANTHER" id="PTHR19353:SF88">
    <property type="entry name" value="DELTA(5) FATTY ACID DESATURASE FAT-4"/>
    <property type="match status" value="1"/>
</dbReference>
<evidence type="ECO:0000313" key="14">
    <source>
        <dbReference type="EMBL" id="CEL97060.1"/>
    </source>
</evidence>
<dbReference type="Pfam" id="PF00487">
    <property type="entry name" value="FA_desaturase"/>
    <property type="match status" value="1"/>
</dbReference>
<dbReference type="InterPro" id="IPR012171">
    <property type="entry name" value="Fatty_acid_desaturase"/>
</dbReference>
<gene>
    <name evidence="14" type="ORF">Vbra_20473</name>
</gene>
<keyword evidence="15" id="KW-1185">Reference proteome</keyword>
<evidence type="ECO:0000313" key="15">
    <source>
        <dbReference type="Proteomes" id="UP000041254"/>
    </source>
</evidence>
<dbReference type="PROSITE" id="PS50255">
    <property type="entry name" value="CYTOCHROME_B5_2"/>
    <property type="match status" value="1"/>
</dbReference>
<dbReference type="GO" id="GO:0046872">
    <property type="term" value="F:metal ion binding"/>
    <property type="evidence" value="ECO:0007669"/>
    <property type="project" value="UniProtKB-KW"/>
</dbReference>
<evidence type="ECO:0000256" key="6">
    <source>
        <dbReference type="ARBA" id="ARBA00022989"/>
    </source>
</evidence>
<organism evidence="14 15">
    <name type="scientific">Vitrella brassicaformis (strain CCMP3155)</name>
    <dbReference type="NCBI Taxonomy" id="1169540"/>
    <lineage>
        <taxon>Eukaryota</taxon>
        <taxon>Sar</taxon>
        <taxon>Alveolata</taxon>
        <taxon>Colpodellida</taxon>
        <taxon>Vitrellaceae</taxon>
        <taxon>Vitrella</taxon>
    </lineage>
</organism>
<evidence type="ECO:0000256" key="4">
    <source>
        <dbReference type="ARBA" id="ARBA00022692"/>
    </source>
</evidence>
<dbReference type="CDD" id="cd03506">
    <property type="entry name" value="Delta6-FADS-like"/>
    <property type="match status" value="1"/>
</dbReference>
<dbReference type="OrthoDB" id="260091at2759"/>
<evidence type="ECO:0000256" key="3">
    <source>
        <dbReference type="ARBA" id="ARBA00022617"/>
    </source>
</evidence>
<dbReference type="InParanoid" id="A0A0G4EKH5"/>